<evidence type="ECO:0000313" key="2">
    <source>
        <dbReference type="EMBL" id="EEY69013.1"/>
    </source>
</evidence>
<reference evidence="3" key="1">
    <citation type="journal article" date="2009" name="Nature">
        <title>Genome sequence and analysis of the Irish potato famine pathogen Phytophthora infestans.</title>
        <authorList>
            <consortium name="The Broad Institute Genome Sequencing Platform"/>
            <person name="Haas B.J."/>
            <person name="Kamoun S."/>
            <person name="Zody M.C."/>
            <person name="Jiang R.H."/>
            <person name="Handsaker R.E."/>
            <person name="Cano L.M."/>
            <person name="Grabherr M."/>
            <person name="Kodira C.D."/>
            <person name="Raffaele S."/>
            <person name="Torto-Alalibo T."/>
            <person name="Bozkurt T.O."/>
            <person name="Ah-Fong A.M."/>
            <person name="Alvarado L."/>
            <person name="Anderson V.L."/>
            <person name="Armstrong M.R."/>
            <person name="Avrova A."/>
            <person name="Baxter L."/>
            <person name="Beynon J."/>
            <person name="Boevink P.C."/>
            <person name="Bollmann S.R."/>
            <person name="Bos J.I."/>
            <person name="Bulone V."/>
            <person name="Cai G."/>
            <person name="Cakir C."/>
            <person name="Carrington J.C."/>
            <person name="Chawner M."/>
            <person name="Conti L."/>
            <person name="Costanzo S."/>
            <person name="Ewan R."/>
            <person name="Fahlgren N."/>
            <person name="Fischbach M.A."/>
            <person name="Fugelstad J."/>
            <person name="Gilroy E.M."/>
            <person name="Gnerre S."/>
            <person name="Green P.J."/>
            <person name="Grenville-Briggs L.J."/>
            <person name="Griffith J."/>
            <person name="Grunwald N.J."/>
            <person name="Horn K."/>
            <person name="Horner N.R."/>
            <person name="Hu C.H."/>
            <person name="Huitema E."/>
            <person name="Jeong D.H."/>
            <person name="Jones A.M."/>
            <person name="Jones J.D."/>
            <person name="Jones R.W."/>
            <person name="Karlsson E.K."/>
            <person name="Kunjeti S.G."/>
            <person name="Lamour K."/>
            <person name="Liu Z."/>
            <person name="Ma L."/>
            <person name="Maclean D."/>
            <person name="Chibucos M.C."/>
            <person name="McDonald H."/>
            <person name="McWalters J."/>
            <person name="Meijer H.J."/>
            <person name="Morgan W."/>
            <person name="Morris P.F."/>
            <person name="Munro C.A."/>
            <person name="O'Neill K."/>
            <person name="Ospina-Giraldo M."/>
            <person name="Pinzon A."/>
            <person name="Pritchard L."/>
            <person name="Ramsahoye B."/>
            <person name="Ren Q."/>
            <person name="Restrepo S."/>
            <person name="Roy S."/>
            <person name="Sadanandom A."/>
            <person name="Savidor A."/>
            <person name="Schornack S."/>
            <person name="Schwartz D.C."/>
            <person name="Schumann U.D."/>
            <person name="Schwessinger B."/>
            <person name="Seyer L."/>
            <person name="Sharpe T."/>
            <person name="Silvar C."/>
            <person name="Song J."/>
            <person name="Studholme D.J."/>
            <person name="Sykes S."/>
            <person name="Thines M."/>
            <person name="van de Vondervoort P.J."/>
            <person name="Phuntumart V."/>
            <person name="Wawra S."/>
            <person name="Weide R."/>
            <person name="Win J."/>
            <person name="Young C."/>
            <person name="Zhou S."/>
            <person name="Fry W."/>
            <person name="Meyers B.C."/>
            <person name="van West P."/>
            <person name="Ristaino J."/>
            <person name="Govers F."/>
            <person name="Birch P.R."/>
            <person name="Whisson S.C."/>
            <person name="Judelson H.S."/>
            <person name="Nusbaum C."/>
        </authorList>
    </citation>
    <scope>NUCLEOTIDE SEQUENCE [LARGE SCALE GENOMIC DNA]</scope>
    <source>
        <strain evidence="3">T30-4</strain>
    </source>
</reference>
<dbReference type="InParanoid" id="D0N3Q9"/>
<organism evidence="2 3">
    <name type="scientific">Phytophthora infestans (strain T30-4)</name>
    <name type="common">Potato late blight agent</name>
    <dbReference type="NCBI Taxonomy" id="403677"/>
    <lineage>
        <taxon>Eukaryota</taxon>
        <taxon>Sar</taxon>
        <taxon>Stramenopiles</taxon>
        <taxon>Oomycota</taxon>
        <taxon>Peronosporomycetes</taxon>
        <taxon>Peronosporales</taxon>
        <taxon>Peronosporaceae</taxon>
        <taxon>Phytophthora</taxon>
    </lineage>
</organism>
<gene>
    <name evidence="2" type="ORF">PITG_05182</name>
</gene>
<proteinExistence type="predicted"/>
<dbReference type="Proteomes" id="UP000006643">
    <property type="component" value="Unassembled WGS sequence"/>
</dbReference>
<protein>
    <submittedName>
        <fullName evidence="2">Uncharacterized protein</fullName>
    </submittedName>
</protein>
<dbReference type="AlphaFoldDB" id="D0N3Q9"/>
<feature type="region of interest" description="Disordered" evidence="1">
    <location>
        <begin position="22"/>
        <end position="55"/>
    </location>
</feature>
<keyword evidence="3" id="KW-1185">Reference proteome</keyword>
<evidence type="ECO:0000256" key="1">
    <source>
        <dbReference type="SAM" id="MobiDB-lite"/>
    </source>
</evidence>
<dbReference type="HOGENOM" id="CLU_3036530_0_0_1"/>
<feature type="compositionally biased region" description="Polar residues" evidence="1">
    <location>
        <begin position="39"/>
        <end position="55"/>
    </location>
</feature>
<dbReference type="RefSeq" id="XP_002998867.1">
    <property type="nucleotide sequence ID" value="XM_002998821.1"/>
</dbReference>
<dbReference type="GeneID" id="9466024"/>
<name>D0N3Q9_PHYIT</name>
<sequence length="55" mass="6022">MAAYAIGESEVLAWSSCIRRSLMPPPELRPSSPRPAGESTDQITAVHVQQQTEKI</sequence>
<dbReference type="EMBL" id="DS028124">
    <property type="protein sequence ID" value="EEY69013.1"/>
    <property type="molecule type" value="Genomic_DNA"/>
</dbReference>
<evidence type="ECO:0000313" key="3">
    <source>
        <dbReference type="Proteomes" id="UP000006643"/>
    </source>
</evidence>
<dbReference type="VEuPathDB" id="FungiDB:PITG_05182"/>
<dbReference type="KEGG" id="pif:PITG_05182"/>
<accession>D0N3Q9</accession>